<keyword evidence="3" id="KW-1185">Reference proteome</keyword>
<gene>
    <name evidence="2" type="ORF">SAMN04489760_11733</name>
</gene>
<accession>A0A1H7YMN8</accession>
<feature type="chain" id="PRO_5011680194" description="SmpA / OmlA family protein" evidence="1">
    <location>
        <begin position="32"/>
        <end position="131"/>
    </location>
</feature>
<name>A0A1H7YMN8_9BACT</name>
<evidence type="ECO:0000256" key="1">
    <source>
        <dbReference type="SAM" id="SignalP"/>
    </source>
</evidence>
<evidence type="ECO:0008006" key="4">
    <source>
        <dbReference type="Google" id="ProtNLM"/>
    </source>
</evidence>
<sequence length="131" mass="14487">MPIEKKVLMEKIMIISAVFLCALLTANSGCALTPEQVIALKKAGVSDQTIQMMIKQEEAKDPYATMGTREVQDKNGNKLIINTTGYRVNSAVDDQEKENLNRAWEMLNNMDMDIKRNKKHGSSPGSSGPSK</sequence>
<feature type="signal peptide" evidence="1">
    <location>
        <begin position="1"/>
        <end position="31"/>
    </location>
</feature>
<dbReference type="EMBL" id="FOBS01000017">
    <property type="protein sequence ID" value="SEM47502.1"/>
    <property type="molecule type" value="Genomic_DNA"/>
</dbReference>
<dbReference type="RefSeq" id="WP_175476502.1">
    <property type="nucleotide sequence ID" value="NZ_FOBS01000017.1"/>
</dbReference>
<reference evidence="2 3" key="1">
    <citation type="submission" date="2016-10" db="EMBL/GenBank/DDBJ databases">
        <authorList>
            <person name="de Groot N.N."/>
        </authorList>
    </citation>
    <scope>NUCLEOTIDE SEQUENCE [LARGE SCALE GENOMIC DNA]</scope>
    <source>
        <strain evidence="2 3">DSM 8423</strain>
    </source>
</reference>
<evidence type="ECO:0000313" key="3">
    <source>
        <dbReference type="Proteomes" id="UP000198744"/>
    </source>
</evidence>
<dbReference type="AlphaFoldDB" id="A0A1H7YMN8"/>
<dbReference type="Proteomes" id="UP000198744">
    <property type="component" value="Unassembled WGS sequence"/>
</dbReference>
<protein>
    <recommendedName>
        <fullName evidence="4">SmpA / OmlA family protein</fullName>
    </recommendedName>
</protein>
<keyword evidence="1" id="KW-0732">Signal</keyword>
<organism evidence="2 3">
    <name type="scientific">Syntrophus gentianae</name>
    <dbReference type="NCBI Taxonomy" id="43775"/>
    <lineage>
        <taxon>Bacteria</taxon>
        <taxon>Pseudomonadati</taxon>
        <taxon>Thermodesulfobacteriota</taxon>
        <taxon>Syntrophia</taxon>
        <taxon>Syntrophales</taxon>
        <taxon>Syntrophaceae</taxon>
        <taxon>Syntrophus</taxon>
    </lineage>
</organism>
<proteinExistence type="predicted"/>
<evidence type="ECO:0000313" key="2">
    <source>
        <dbReference type="EMBL" id="SEM47502.1"/>
    </source>
</evidence>